<feature type="domain" description="Rhodanese" evidence="3">
    <location>
        <begin position="279"/>
        <end position="367"/>
    </location>
</feature>
<keyword evidence="2" id="KW-1133">Transmembrane helix</keyword>
<proteinExistence type="inferred from homology"/>
<accession>S7XPP2</accession>
<dbReference type="FunFam" id="3.40.50.720:FF:000080">
    <property type="entry name" value="Thiazole biosynthesis adenylyltransferase ThiF"/>
    <property type="match status" value="1"/>
</dbReference>
<dbReference type="CDD" id="cd00158">
    <property type="entry name" value="RHOD"/>
    <property type="match status" value="1"/>
</dbReference>
<keyword evidence="5" id="KW-1185">Reference proteome</keyword>
<dbReference type="GO" id="GO:0001403">
    <property type="term" value="P:invasive growth in response to glucose limitation"/>
    <property type="evidence" value="ECO:0007669"/>
    <property type="project" value="EnsemblFungi"/>
</dbReference>
<dbReference type="GO" id="GO:0007114">
    <property type="term" value="P:cell budding"/>
    <property type="evidence" value="ECO:0007669"/>
    <property type="project" value="EnsemblFungi"/>
</dbReference>
<dbReference type="SMART" id="SM00450">
    <property type="entry name" value="RHOD"/>
    <property type="match status" value="1"/>
</dbReference>
<dbReference type="PROSITE" id="PS50206">
    <property type="entry name" value="RHODANESE_3"/>
    <property type="match status" value="1"/>
</dbReference>
<dbReference type="InterPro" id="IPR045886">
    <property type="entry name" value="ThiF/MoeB/HesA"/>
</dbReference>
<dbReference type="InterPro" id="IPR000594">
    <property type="entry name" value="ThiF_NAD_FAD-bd"/>
</dbReference>
<dbReference type="STRING" id="1358809.S7XPP2"/>
<evidence type="ECO:0000313" key="5">
    <source>
        <dbReference type="Proteomes" id="UP000014978"/>
    </source>
</evidence>
<dbReference type="SUPFAM" id="SSF52821">
    <property type="entry name" value="Rhodanese/Cell cycle control phosphatase"/>
    <property type="match status" value="1"/>
</dbReference>
<evidence type="ECO:0000259" key="3">
    <source>
        <dbReference type="PROSITE" id="PS50206"/>
    </source>
</evidence>
<dbReference type="InterPro" id="IPR035985">
    <property type="entry name" value="Ubiquitin-activating_enz"/>
</dbReference>
<dbReference type="GO" id="GO:2000220">
    <property type="term" value="P:regulation of pseudohyphal growth"/>
    <property type="evidence" value="ECO:0007669"/>
    <property type="project" value="EnsemblFungi"/>
</dbReference>
<dbReference type="OMA" id="IPDVGMD"/>
<protein>
    <submittedName>
        <fullName evidence="4">ThiF MoeB HesA family protein</fullName>
    </submittedName>
</protein>
<dbReference type="HOGENOM" id="CLU_013325_1_0_1"/>
<dbReference type="EMBL" id="ATCN01001137">
    <property type="protein sequence ID" value="EPR77918.1"/>
    <property type="molecule type" value="Genomic_DNA"/>
</dbReference>
<organism evidence="4 5">
    <name type="scientific">Spraguea lophii (strain 42_110)</name>
    <name type="common">Microsporidian parasite</name>
    <dbReference type="NCBI Taxonomy" id="1358809"/>
    <lineage>
        <taxon>Eukaryota</taxon>
        <taxon>Fungi</taxon>
        <taxon>Fungi incertae sedis</taxon>
        <taxon>Microsporidia</taxon>
        <taxon>Spragueidae</taxon>
        <taxon>Spraguea</taxon>
    </lineage>
</organism>
<dbReference type="InParanoid" id="S7XPP2"/>
<dbReference type="OrthoDB" id="10261062at2759"/>
<reference evidence="5" key="1">
    <citation type="journal article" date="2013" name="PLoS Genet.">
        <title>The genome of Spraguea lophii and the basis of host-microsporidian interactions.</title>
        <authorList>
            <person name="Campbell S.E."/>
            <person name="Williams T.A."/>
            <person name="Yousuf A."/>
            <person name="Soanes D.M."/>
            <person name="Paszkiewicz K.H."/>
            <person name="Williams B.A.P."/>
        </authorList>
    </citation>
    <scope>NUCLEOTIDE SEQUENCE [LARGE SCALE GENOMIC DNA]</scope>
    <source>
        <strain evidence="5">42_110</strain>
    </source>
</reference>
<dbReference type="PANTHER" id="PTHR10953:SF102">
    <property type="entry name" value="ADENYLYLTRANSFERASE AND SULFURTRANSFERASE MOCS3"/>
    <property type="match status" value="1"/>
</dbReference>
<dbReference type="Pfam" id="PF00581">
    <property type="entry name" value="Rhodanese"/>
    <property type="match status" value="1"/>
</dbReference>
<dbReference type="InterPro" id="IPR001763">
    <property type="entry name" value="Rhodanese-like_dom"/>
</dbReference>
<dbReference type="GO" id="GO:0032447">
    <property type="term" value="P:protein urmylation"/>
    <property type="evidence" value="ECO:0007669"/>
    <property type="project" value="EnsemblFungi"/>
</dbReference>
<dbReference type="Gene3D" id="3.40.250.10">
    <property type="entry name" value="Rhodanese-like domain"/>
    <property type="match status" value="1"/>
</dbReference>
<comment type="similarity">
    <text evidence="1">Belongs to the HesA/MoeB/ThiF family.</text>
</comment>
<keyword evidence="2" id="KW-0472">Membrane</keyword>
<evidence type="ECO:0000256" key="2">
    <source>
        <dbReference type="SAM" id="Phobius"/>
    </source>
</evidence>
<dbReference type="GO" id="GO:0004792">
    <property type="term" value="F:thiosulfate-cyanide sulfurtransferase activity"/>
    <property type="evidence" value="ECO:0007669"/>
    <property type="project" value="EnsemblFungi"/>
</dbReference>
<sequence>MLYESKFTKKEVKHYIRQMIVPELRVEGQEKLMKSKVFVVGLGGLGCPLVMYLAACGIGTIGIVDYDEIELSNLHRQILFDEESVGRLKSTVVKEKLQKLNSLVKIVEHGTIFGETETILMKDYDIIIDCCDNIKTRYLINDYSRIYKKDTILGSSIRWEGQVYKLPIGGSCFRCIFPEEKVSNSTCDELGVIGPICGTIGTFLATEVIKLILGNRDTYMITYNGYDNNYKKINLRKRGECEICMNKKLIKHTKTSTVPPQRVVVDGKYKITWEQYIKNKKEYKLYDLRDQTLFDVSRIKDSINLPAKDFKTRKDEVIKSKRKPVFLCPRGVRAQKYAQEIINEGKDCYVLEGGLKSFKKTIDGSFPI</sequence>
<dbReference type="InterPro" id="IPR036873">
    <property type="entry name" value="Rhodanese-like_dom_sf"/>
</dbReference>
<evidence type="ECO:0000256" key="1">
    <source>
        <dbReference type="ARBA" id="ARBA00009919"/>
    </source>
</evidence>
<dbReference type="SUPFAM" id="SSF69572">
    <property type="entry name" value="Activating enzymes of the ubiquitin-like proteins"/>
    <property type="match status" value="1"/>
</dbReference>
<name>S7XPP2_SPRLO</name>
<dbReference type="GO" id="GO:0005737">
    <property type="term" value="C:cytoplasm"/>
    <property type="evidence" value="ECO:0007669"/>
    <property type="project" value="TreeGrafter"/>
</dbReference>
<dbReference type="Gene3D" id="3.40.50.720">
    <property type="entry name" value="NAD(P)-binding Rossmann-like Domain"/>
    <property type="match status" value="1"/>
</dbReference>
<dbReference type="FunCoup" id="S7XPP2">
    <property type="interactions" value="104"/>
</dbReference>
<dbReference type="GO" id="GO:0070566">
    <property type="term" value="F:adenylyltransferase activity"/>
    <property type="evidence" value="ECO:0007669"/>
    <property type="project" value="EnsemblFungi"/>
</dbReference>
<dbReference type="AlphaFoldDB" id="S7XPP2"/>
<comment type="caution">
    <text evidence="4">The sequence shown here is derived from an EMBL/GenBank/DDBJ whole genome shotgun (WGS) entry which is preliminary data.</text>
</comment>
<dbReference type="GO" id="GO:0042292">
    <property type="term" value="F:URM1 activating enzyme activity"/>
    <property type="evidence" value="ECO:0007669"/>
    <property type="project" value="EnsemblFungi"/>
</dbReference>
<keyword evidence="2" id="KW-0812">Transmembrane</keyword>
<dbReference type="Proteomes" id="UP000014978">
    <property type="component" value="Unassembled WGS sequence"/>
</dbReference>
<dbReference type="CDD" id="cd00757">
    <property type="entry name" value="ThiF_MoeB_HesA_family"/>
    <property type="match status" value="1"/>
</dbReference>
<dbReference type="PANTHER" id="PTHR10953">
    <property type="entry name" value="UBIQUITIN-ACTIVATING ENZYME E1"/>
    <property type="match status" value="1"/>
</dbReference>
<dbReference type="GO" id="GO:0002143">
    <property type="term" value="P:tRNA wobble position uridine thiolation"/>
    <property type="evidence" value="ECO:0007669"/>
    <property type="project" value="EnsemblFungi"/>
</dbReference>
<dbReference type="GO" id="GO:0042802">
    <property type="term" value="F:identical protein binding"/>
    <property type="evidence" value="ECO:0007669"/>
    <property type="project" value="EnsemblFungi"/>
</dbReference>
<evidence type="ECO:0000313" key="4">
    <source>
        <dbReference type="EMBL" id="EPR77918.1"/>
    </source>
</evidence>
<dbReference type="VEuPathDB" id="MicrosporidiaDB:SLOPH_2324"/>
<feature type="transmembrane region" description="Helical" evidence="2">
    <location>
        <begin position="37"/>
        <end position="64"/>
    </location>
</feature>
<gene>
    <name evidence="4" type="ORF">SLOPH_2324</name>
</gene>
<dbReference type="Pfam" id="PF00899">
    <property type="entry name" value="ThiF"/>
    <property type="match status" value="1"/>
</dbReference>
<dbReference type="GO" id="GO:0034599">
    <property type="term" value="P:cellular response to oxidative stress"/>
    <property type="evidence" value="ECO:0007669"/>
    <property type="project" value="EnsemblFungi"/>
</dbReference>